<dbReference type="Proteomes" id="UP000266723">
    <property type="component" value="Unassembled WGS sequence"/>
</dbReference>
<sequence length="64" mass="7073">MSDKPPSPTTTVETQMTTQDQLLERREQGGPLTAHGEERRPEKTSDLEDEAEAAFGLGERVLGF</sequence>
<comment type="caution">
    <text evidence="2">The sequence shown here is derived from an EMBL/GenBank/DDBJ whole genome shotgun (WGS) entry which is preliminary data.</text>
</comment>
<proteinExistence type="predicted"/>
<feature type="compositionally biased region" description="Basic and acidic residues" evidence="1">
    <location>
        <begin position="35"/>
        <end position="46"/>
    </location>
</feature>
<feature type="compositionally biased region" description="Low complexity" evidence="1">
    <location>
        <begin position="9"/>
        <end position="21"/>
    </location>
</feature>
<organism evidence="2 3">
    <name type="scientific">Brassica cretica</name>
    <name type="common">Mustard</name>
    <dbReference type="NCBI Taxonomy" id="69181"/>
    <lineage>
        <taxon>Eukaryota</taxon>
        <taxon>Viridiplantae</taxon>
        <taxon>Streptophyta</taxon>
        <taxon>Embryophyta</taxon>
        <taxon>Tracheophyta</taxon>
        <taxon>Spermatophyta</taxon>
        <taxon>Magnoliopsida</taxon>
        <taxon>eudicotyledons</taxon>
        <taxon>Gunneridae</taxon>
        <taxon>Pentapetalae</taxon>
        <taxon>rosids</taxon>
        <taxon>malvids</taxon>
        <taxon>Brassicales</taxon>
        <taxon>Brassicaceae</taxon>
        <taxon>Brassiceae</taxon>
        <taxon>Brassica</taxon>
    </lineage>
</organism>
<protein>
    <submittedName>
        <fullName evidence="2">Uncharacterized protein</fullName>
    </submittedName>
</protein>
<dbReference type="EMBL" id="QGKV02001556">
    <property type="protein sequence ID" value="KAF3520200.1"/>
    <property type="molecule type" value="Genomic_DNA"/>
</dbReference>
<feature type="region of interest" description="Disordered" evidence="1">
    <location>
        <begin position="1"/>
        <end position="64"/>
    </location>
</feature>
<gene>
    <name evidence="2" type="ORF">DY000_02062746</name>
</gene>
<name>A0ABQ7B0M3_BRACR</name>
<evidence type="ECO:0000313" key="3">
    <source>
        <dbReference type="Proteomes" id="UP000266723"/>
    </source>
</evidence>
<accession>A0ABQ7B0M3</accession>
<reference evidence="2 3" key="1">
    <citation type="journal article" date="2020" name="BMC Genomics">
        <title>Intraspecific diversification of the crop wild relative Brassica cretica Lam. using demographic model selection.</title>
        <authorList>
            <person name="Kioukis A."/>
            <person name="Michalopoulou V.A."/>
            <person name="Briers L."/>
            <person name="Pirintsos S."/>
            <person name="Studholme D.J."/>
            <person name="Pavlidis P."/>
            <person name="Sarris P.F."/>
        </authorList>
    </citation>
    <scope>NUCLEOTIDE SEQUENCE [LARGE SCALE GENOMIC DNA]</scope>
    <source>
        <strain evidence="3">cv. PFS-1207/04</strain>
    </source>
</reference>
<evidence type="ECO:0000313" key="2">
    <source>
        <dbReference type="EMBL" id="KAF3520200.1"/>
    </source>
</evidence>
<keyword evidence="3" id="KW-1185">Reference proteome</keyword>
<evidence type="ECO:0000256" key="1">
    <source>
        <dbReference type="SAM" id="MobiDB-lite"/>
    </source>
</evidence>